<reference evidence="1" key="1">
    <citation type="journal article" date="2023" name="Science">
        <title>Genome structures resolve the early diversification of teleost fishes.</title>
        <authorList>
            <person name="Parey E."/>
            <person name="Louis A."/>
            <person name="Montfort J."/>
            <person name="Bouchez O."/>
            <person name="Roques C."/>
            <person name="Iampietro C."/>
            <person name="Lluch J."/>
            <person name="Castinel A."/>
            <person name="Donnadieu C."/>
            <person name="Desvignes T."/>
            <person name="Floi Bucao C."/>
            <person name="Jouanno E."/>
            <person name="Wen M."/>
            <person name="Mejri S."/>
            <person name="Dirks R."/>
            <person name="Jansen H."/>
            <person name="Henkel C."/>
            <person name="Chen W.J."/>
            <person name="Zahm M."/>
            <person name="Cabau C."/>
            <person name="Klopp C."/>
            <person name="Thompson A.W."/>
            <person name="Robinson-Rechavi M."/>
            <person name="Braasch I."/>
            <person name="Lecointre G."/>
            <person name="Bobe J."/>
            <person name="Postlethwait J.H."/>
            <person name="Berthelot C."/>
            <person name="Roest Crollius H."/>
            <person name="Guiguen Y."/>
        </authorList>
    </citation>
    <scope>NUCLEOTIDE SEQUENCE</scope>
    <source>
        <strain evidence="1">NC1722</strain>
    </source>
</reference>
<evidence type="ECO:0000313" key="1">
    <source>
        <dbReference type="EMBL" id="KAJ8416126.1"/>
    </source>
</evidence>
<name>A0AAD7X039_9TELE</name>
<dbReference type="Proteomes" id="UP001221898">
    <property type="component" value="Unassembled WGS sequence"/>
</dbReference>
<gene>
    <name evidence="1" type="ORF">AAFF_G00381480</name>
</gene>
<evidence type="ECO:0000313" key="2">
    <source>
        <dbReference type="Proteomes" id="UP001221898"/>
    </source>
</evidence>
<keyword evidence="2" id="KW-1185">Reference proteome</keyword>
<dbReference type="AlphaFoldDB" id="A0AAD7X039"/>
<protein>
    <submittedName>
        <fullName evidence="1">Uncharacterized protein</fullName>
    </submittedName>
</protein>
<dbReference type="EMBL" id="JAINUG010000007">
    <property type="protein sequence ID" value="KAJ8416126.1"/>
    <property type="molecule type" value="Genomic_DNA"/>
</dbReference>
<sequence>MDGGGRLEQSVGQRRGYISCVNHGDLAFWVSPYRPYKDPQDQSAIAFCRAVLFLGCHFGPSEQRLPGAPWPPPPWFFPLQLGGEL</sequence>
<comment type="caution">
    <text evidence="1">The sequence shown here is derived from an EMBL/GenBank/DDBJ whole genome shotgun (WGS) entry which is preliminary data.</text>
</comment>
<accession>A0AAD7X039</accession>
<proteinExistence type="predicted"/>
<organism evidence="1 2">
    <name type="scientific">Aldrovandia affinis</name>
    <dbReference type="NCBI Taxonomy" id="143900"/>
    <lineage>
        <taxon>Eukaryota</taxon>
        <taxon>Metazoa</taxon>
        <taxon>Chordata</taxon>
        <taxon>Craniata</taxon>
        <taxon>Vertebrata</taxon>
        <taxon>Euteleostomi</taxon>
        <taxon>Actinopterygii</taxon>
        <taxon>Neopterygii</taxon>
        <taxon>Teleostei</taxon>
        <taxon>Notacanthiformes</taxon>
        <taxon>Halosauridae</taxon>
        <taxon>Aldrovandia</taxon>
    </lineage>
</organism>